<accession>A0A5C3N016</accession>
<keyword evidence="2" id="KW-0378">Hydrolase</keyword>
<dbReference type="Pfam" id="PF12146">
    <property type="entry name" value="Hydrolase_4"/>
    <property type="match status" value="1"/>
</dbReference>
<protein>
    <submittedName>
        <fullName evidence="2">Alpha/beta-hydrolase</fullName>
    </submittedName>
</protein>
<evidence type="ECO:0000313" key="2">
    <source>
        <dbReference type="EMBL" id="TFK50934.1"/>
    </source>
</evidence>
<dbReference type="PANTHER" id="PTHR11614">
    <property type="entry name" value="PHOSPHOLIPASE-RELATED"/>
    <property type="match status" value="1"/>
</dbReference>
<sequence length="319" mass="35283">MTEPHPFTETYLEGPQGTKFLTRTYAPESPLAVLVFVHGFVDHVRRYTSFHGSLAKNGLAIFAYDQRGFGRTALDEKGKARKEPWNRGYAKTSWKEQLEDIEWAVRRAHETFPDLPLFLAGHSMGGGLAIAFNTRGASTPPSAAAVSLISGVIGMSPLLRQTHPASSIQKWIGAKLSRVMPYMVIPAPVNLDHLSHNPAVVKSTGSDPLAPYVGSLRGLSDMLDGGELLVTRDYKNWPADRPLVIFHGTADQVTDPKASQEFIDRVPTKDKKLVLYEGSYHEVWHDTIPEGIAEQMINDVTEWVKERASARAKTPDAKL</sequence>
<organism evidence="2 3">
    <name type="scientific">Heliocybe sulcata</name>
    <dbReference type="NCBI Taxonomy" id="5364"/>
    <lineage>
        <taxon>Eukaryota</taxon>
        <taxon>Fungi</taxon>
        <taxon>Dikarya</taxon>
        <taxon>Basidiomycota</taxon>
        <taxon>Agaricomycotina</taxon>
        <taxon>Agaricomycetes</taxon>
        <taxon>Gloeophyllales</taxon>
        <taxon>Gloeophyllaceae</taxon>
        <taxon>Heliocybe</taxon>
    </lineage>
</organism>
<dbReference type="STRING" id="5364.A0A5C3N016"/>
<dbReference type="AlphaFoldDB" id="A0A5C3N016"/>
<dbReference type="InterPro" id="IPR022742">
    <property type="entry name" value="Hydrolase_4"/>
</dbReference>
<reference evidence="2 3" key="1">
    <citation type="journal article" date="2019" name="Nat. Ecol. Evol.">
        <title>Megaphylogeny resolves global patterns of mushroom evolution.</title>
        <authorList>
            <person name="Varga T."/>
            <person name="Krizsan K."/>
            <person name="Foldi C."/>
            <person name="Dima B."/>
            <person name="Sanchez-Garcia M."/>
            <person name="Sanchez-Ramirez S."/>
            <person name="Szollosi G.J."/>
            <person name="Szarkandi J.G."/>
            <person name="Papp V."/>
            <person name="Albert L."/>
            <person name="Andreopoulos W."/>
            <person name="Angelini C."/>
            <person name="Antonin V."/>
            <person name="Barry K.W."/>
            <person name="Bougher N.L."/>
            <person name="Buchanan P."/>
            <person name="Buyck B."/>
            <person name="Bense V."/>
            <person name="Catcheside P."/>
            <person name="Chovatia M."/>
            <person name="Cooper J."/>
            <person name="Damon W."/>
            <person name="Desjardin D."/>
            <person name="Finy P."/>
            <person name="Geml J."/>
            <person name="Haridas S."/>
            <person name="Hughes K."/>
            <person name="Justo A."/>
            <person name="Karasinski D."/>
            <person name="Kautmanova I."/>
            <person name="Kiss B."/>
            <person name="Kocsube S."/>
            <person name="Kotiranta H."/>
            <person name="LaButti K.M."/>
            <person name="Lechner B.E."/>
            <person name="Liimatainen K."/>
            <person name="Lipzen A."/>
            <person name="Lukacs Z."/>
            <person name="Mihaltcheva S."/>
            <person name="Morgado L.N."/>
            <person name="Niskanen T."/>
            <person name="Noordeloos M.E."/>
            <person name="Ohm R.A."/>
            <person name="Ortiz-Santana B."/>
            <person name="Ovrebo C."/>
            <person name="Racz N."/>
            <person name="Riley R."/>
            <person name="Savchenko A."/>
            <person name="Shiryaev A."/>
            <person name="Soop K."/>
            <person name="Spirin V."/>
            <person name="Szebenyi C."/>
            <person name="Tomsovsky M."/>
            <person name="Tulloss R.E."/>
            <person name="Uehling J."/>
            <person name="Grigoriev I.V."/>
            <person name="Vagvolgyi C."/>
            <person name="Papp T."/>
            <person name="Martin F.M."/>
            <person name="Miettinen O."/>
            <person name="Hibbett D.S."/>
            <person name="Nagy L.G."/>
        </authorList>
    </citation>
    <scope>NUCLEOTIDE SEQUENCE [LARGE SCALE GENOMIC DNA]</scope>
    <source>
        <strain evidence="2 3">OMC1185</strain>
    </source>
</reference>
<keyword evidence="3" id="KW-1185">Reference proteome</keyword>
<proteinExistence type="predicted"/>
<name>A0A5C3N016_9AGAM</name>
<gene>
    <name evidence="2" type="ORF">OE88DRAFT_1660077</name>
</gene>
<evidence type="ECO:0000259" key="1">
    <source>
        <dbReference type="Pfam" id="PF12146"/>
    </source>
</evidence>
<evidence type="ECO:0000313" key="3">
    <source>
        <dbReference type="Proteomes" id="UP000305948"/>
    </source>
</evidence>
<dbReference type="SUPFAM" id="SSF53474">
    <property type="entry name" value="alpha/beta-Hydrolases"/>
    <property type="match status" value="1"/>
</dbReference>
<dbReference type="InterPro" id="IPR029058">
    <property type="entry name" value="AB_hydrolase_fold"/>
</dbReference>
<dbReference type="Proteomes" id="UP000305948">
    <property type="component" value="Unassembled WGS sequence"/>
</dbReference>
<feature type="domain" description="Serine aminopeptidase S33" evidence="1">
    <location>
        <begin position="29"/>
        <end position="287"/>
    </location>
</feature>
<dbReference type="EMBL" id="ML213512">
    <property type="protein sequence ID" value="TFK50934.1"/>
    <property type="molecule type" value="Genomic_DNA"/>
</dbReference>
<dbReference type="GO" id="GO:0016787">
    <property type="term" value="F:hydrolase activity"/>
    <property type="evidence" value="ECO:0007669"/>
    <property type="project" value="UniProtKB-KW"/>
</dbReference>
<dbReference type="OrthoDB" id="10249433at2759"/>
<dbReference type="InterPro" id="IPR051044">
    <property type="entry name" value="MAG_DAG_Lipase"/>
</dbReference>
<dbReference type="Gene3D" id="3.40.50.1820">
    <property type="entry name" value="alpha/beta hydrolase"/>
    <property type="match status" value="1"/>
</dbReference>